<sequence length="386" mass="42331">MAATKETEYQTQLESIGVNDPENYPYSIDEKHNAIRALVEADLLEKTQRGLKSHHVQMMALGGTIGTGEEGQISMEFHYWKHPGAANTYIVGAGTGRFVTLLKCTVLSAFAFLFAPELIVVTAGEIQSPRQNILKAARRYFYRLIFFYIFGAIAIGVICPSSDARLTSGGAGAGSLPFVIGIKNAGIPILDSIVNAVILTSAWSAGNSYLYMSTRSLYSLAVSGNAPSIFKACNRYGLPYMALIASSCFAALSYMAVSKGALVVFNWFVNLTNTSGFISWTCCCIIYFRFRKAMQKQGITPPYRSNMQPWGARIGIFGFDFLILINGFTVFFPQEWSVSGFFTAYIGIPAFLILYFGHRLVFRHDPLGMETGRRGLVNGAAGGHRC</sequence>
<comment type="subcellular location">
    <subcellularLocation>
        <location evidence="1">Membrane</location>
        <topology evidence="1">Multi-pass membrane protein</topology>
    </subcellularLocation>
</comment>
<dbReference type="InterPro" id="IPR050524">
    <property type="entry name" value="APC_YAT"/>
</dbReference>
<evidence type="ECO:0000256" key="4">
    <source>
        <dbReference type="ARBA" id="ARBA00023136"/>
    </source>
</evidence>
<evidence type="ECO:0000256" key="5">
    <source>
        <dbReference type="SAM" id="Phobius"/>
    </source>
</evidence>
<dbReference type="OrthoDB" id="3900342at2759"/>
<dbReference type="GO" id="GO:0015171">
    <property type="term" value="F:amino acid transmembrane transporter activity"/>
    <property type="evidence" value="ECO:0007669"/>
    <property type="project" value="TreeGrafter"/>
</dbReference>
<dbReference type="GO" id="GO:0016020">
    <property type="term" value="C:membrane"/>
    <property type="evidence" value="ECO:0007669"/>
    <property type="project" value="UniProtKB-SubCell"/>
</dbReference>
<dbReference type="InterPro" id="IPR004841">
    <property type="entry name" value="AA-permease/SLC12A_dom"/>
</dbReference>
<keyword evidence="4 5" id="KW-0472">Membrane</keyword>
<keyword evidence="2 5" id="KW-0812">Transmembrane</keyword>
<feature type="transmembrane region" description="Helical" evidence="5">
    <location>
        <begin position="310"/>
        <end position="332"/>
    </location>
</feature>
<evidence type="ECO:0000256" key="2">
    <source>
        <dbReference type="ARBA" id="ARBA00022692"/>
    </source>
</evidence>
<dbReference type="PANTHER" id="PTHR43341:SF38">
    <property type="entry name" value="PROLINE TRANSPORTER (EUROFUNG)"/>
    <property type="match status" value="1"/>
</dbReference>
<comment type="caution">
    <text evidence="7">The sequence shown here is derived from an EMBL/GenBank/DDBJ whole genome shotgun (WGS) entry which is preliminary data.</text>
</comment>
<name>A0A9P4IB18_9PEZI</name>
<feature type="transmembrane region" description="Helical" evidence="5">
    <location>
        <begin position="338"/>
        <end position="357"/>
    </location>
</feature>
<evidence type="ECO:0000256" key="1">
    <source>
        <dbReference type="ARBA" id="ARBA00004141"/>
    </source>
</evidence>
<dbReference type="Proteomes" id="UP000799772">
    <property type="component" value="Unassembled WGS sequence"/>
</dbReference>
<dbReference type="AlphaFoldDB" id="A0A9P4IB18"/>
<evidence type="ECO:0000313" key="7">
    <source>
        <dbReference type="EMBL" id="KAF2095970.1"/>
    </source>
</evidence>
<organism evidence="7 8">
    <name type="scientific">Rhizodiscina lignyota</name>
    <dbReference type="NCBI Taxonomy" id="1504668"/>
    <lineage>
        <taxon>Eukaryota</taxon>
        <taxon>Fungi</taxon>
        <taxon>Dikarya</taxon>
        <taxon>Ascomycota</taxon>
        <taxon>Pezizomycotina</taxon>
        <taxon>Dothideomycetes</taxon>
        <taxon>Pleosporomycetidae</taxon>
        <taxon>Aulographales</taxon>
        <taxon>Rhizodiscinaceae</taxon>
        <taxon>Rhizodiscina</taxon>
    </lineage>
</organism>
<evidence type="ECO:0000313" key="8">
    <source>
        <dbReference type="Proteomes" id="UP000799772"/>
    </source>
</evidence>
<evidence type="ECO:0000256" key="3">
    <source>
        <dbReference type="ARBA" id="ARBA00022989"/>
    </source>
</evidence>
<protein>
    <recommendedName>
        <fullName evidence="6">Amino acid permease/ SLC12A domain-containing protein</fullName>
    </recommendedName>
</protein>
<keyword evidence="3 5" id="KW-1133">Transmembrane helix</keyword>
<reference evidence="7" key="1">
    <citation type="journal article" date="2020" name="Stud. Mycol.">
        <title>101 Dothideomycetes genomes: a test case for predicting lifestyles and emergence of pathogens.</title>
        <authorList>
            <person name="Haridas S."/>
            <person name="Albert R."/>
            <person name="Binder M."/>
            <person name="Bloem J."/>
            <person name="Labutti K."/>
            <person name="Salamov A."/>
            <person name="Andreopoulos B."/>
            <person name="Baker S."/>
            <person name="Barry K."/>
            <person name="Bills G."/>
            <person name="Bluhm B."/>
            <person name="Cannon C."/>
            <person name="Castanera R."/>
            <person name="Culley D."/>
            <person name="Daum C."/>
            <person name="Ezra D."/>
            <person name="Gonzalez J."/>
            <person name="Henrissat B."/>
            <person name="Kuo A."/>
            <person name="Liang C."/>
            <person name="Lipzen A."/>
            <person name="Lutzoni F."/>
            <person name="Magnuson J."/>
            <person name="Mondo S."/>
            <person name="Nolan M."/>
            <person name="Ohm R."/>
            <person name="Pangilinan J."/>
            <person name="Park H.-J."/>
            <person name="Ramirez L."/>
            <person name="Alfaro M."/>
            <person name="Sun H."/>
            <person name="Tritt A."/>
            <person name="Yoshinaga Y."/>
            <person name="Zwiers L.-H."/>
            <person name="Turgeon B."/>
            <person name="Goodwin S."/>
            <person name="Spatafora J."/>
            <person name="Crous P."/>
            <person name="Grigoriev I."/>
        </authorList>
    </citation>
    <scope>NUCLEOTIDE SEQUENCE</scope>
    <source>
        <strain evidence="7">CBS 133067</strain>
    </source>
</reference>
<dbReference type="Gene3D" id="1.20.1740.10">
    <property type="entry name" value="Amino acid/polyamine transporter I"/>
    <property type="match status" value="1"/>
</dbReference>
<feature type="transmembrane region" description="Helical" evidence="5">
    <location>
        <begin position="140"/>
        <end position="158"/>
    </location>
</feature>
<keyword evidence="8" id="KW-1185">Reference proteome</keyword>
<evidence type="ECO:0000259" key="6">
    <source>
        <dbReference type="Pfam" id="PF00324"/>
    </source>
</evidence>
<dbReference type="PANTHER" id="PTHR43341">
    <property type="entry name" value="AMINO ACID PERMEASE"/>
    <property type="match status" value="1"/>
</dbReference>
<feature type="domain" description="Amino acid permease/ SLC12A" evidence="6">
    <location>
        <begin position="57"/>
        <end position="363"/>
    </location>
</feature>
<dbReference type="Pfam" id="PF00324">
    <property type="entry name" value="AA_permease"/>
    <property type="match status" value="1"/>
</dbReference>
<dbReference type="EMBL" id="ML978130">
    <property type="protein sequence ID" value="KAF2095970.1"/>
    <property type="molecule type" value="Genomic_DNA"/>
</dbReference>
<accession>A0A9P4IB18</accession>
<feature type="transmembrane region" description="Helical" evidence="5">
    <location>
        <begin position="233"/>
        <end position="255"/>
    </location>
</feature>
<proteinExistence type="predicted"/>
<gene>
    <name evidence="7" type="ORF">NA57DRAFT_78743</name>
</gene>
<feature type="transmembrane region" description="Helical" evidence="5">
    <location>
        <begin position="267"/>
        <end position="290"/>
    </location>
</feature>